<name>A0A2S7TA19_9FLAO</name>
<keyword evidence="3" id="KW-1185">Reference proteome</keyword>
<protein>
    <recommendedName>
        <fullName evidence="1">Suppressor of fused-like domain-containing protein</fullName>
    </recommendedName>
</protein>
<evidence type="ECO:0000313" key="2">
    <source>
        <dbReference type="EMBL" id="PQJ16790.1"/>
    </source>
</evidence>
<comment type="caution">
    <text evidence="2">The sequence shown here is derived from an EMBL/GenBank/DDBJ whole genome shotgun (WGS) entry which is preliminary data.</text>
</comment>
<dbReference type="Proteomes" id="UP000239366">
    <property type="component" value="Unassembled WGS sequence"/>
</dbReference>
<dbReference type="Pfam" id="PF05076">
    <property type="entry name" value="SUFU"/>
    <property type="match status" value="1"/>
</dbReference>
<gene>
    <name evidence="2" type="ORF">BST99_04920</name>
</gene>
<reference evidence="3" key="1">
    <citation type="submission" date="2016-11" db="EMBL/GenBank/DDBJ databases">
        <title>Trade-off between light-utilization and light-protection in marine flavobacteria.</title>
        <authorList>
            <person name="Kumagai Y."/>
            <person name="Yoshizawa S."/>
            <person name="Kogure K."/>
        </authorList>
    </citation>
    <scope>NUCLEOTIDE SEQUENCE [LARGE SCALE GENOMIC DNA]</scope>
    <source>
        <strain evidence="3">SG-18</strain>
    </source>
</reference>
<dbReference type="AlphaFoldDB" id="A0A2S7TA19"/>
<dbReference type="OrthoDB" id="1364053at2"/>
<evidence type="ECO:0000313" key="3">
    <source>
        <dbReference type="Proteomes" id="UP000239366"/>
    </source>
</evidence>
<accession>A0A2S7TA19</accession>
<dbReference type="InterPro" id="IPR020941">
    <property type="entry name" value="SUFU-like_domain"/>
</dbReference>
<organism evidence="2 3">
    <name type="scientific">Aureicoccus marinus</name>
    <dbReference type="NCBI Taxonomy" id="754435"/>
    <lineage>
        <taxon>Bacteria</taxon>
        <taxon>Pseudomonadati</taxon>
        <taxon>Bacteroidota</taxon>
        <taxon>Flavobacteriia</taxon>
        <taxon>Flavobacteriales</taxon>
        <taxon>Flavobacteriaceae</taxon>
        <taxon>Aureicoccus</taxon>
    </lineage>
</organism>
<feature type="domain" description="Suppressor of fused-like" evidence="1">
    <location>
        <begin position="120"/>
        <end position="216"/>
    </location>
</feature>
<evidence type="ECO:0000259" key="1">
    <source>
        <dbReference type="Pfam" id="PF05076"/>
    </source>
</evidence>
<sequence>MGFLKRLFGKKETPIVKEFTQEEFDKDYELKSKGLENVLGKMHDLVGHAVVPFSLGGGVDMYYFPNHIKGTGFATMELLDPDGNGPKKNRLGTYELVAFTKHGYSSVEGETSPFNLIERKACGFLTAIGMYSSQAILNPNETIEVPNGSGEENTCLIFDLYEPDGKKFKIGDRQHHLLLCMQVFRQEMDYARQNGSAELFKLLKEKEVYPYSDLDRDPVV</sequence>
<proteinExistence type="predicted"/>
<dbReference type="EMBL" id="MQVX01000001">
    <property type="protein sequence ID" value="PQJ16790.1"/>
    <property type="molecule type" value="Genomic_DNA"/>
</dbReference>